<evidence type="ECO:0000256" key="1">
    <source>
        <dbReference type="SAM" id="Phobius"/>
    </source>
</evidence>
<dbReference type="KEGG" id="clt:CM240_0360"/>
<dbReference type="EMBL" id="HG917868">
    <property type="protein sequence ID" value="CDM67527.1"/>
    <property type="molecule type" value="Genomic_DNA"/>
</dbReference>
<gene>
    <name evidence="2" type="ORF">CM240_0360</name>
</gene>
<feature type="transmembrane region" description="Helical" evidence="1">
    <location>
        <begin position="20"/>
        <end position="40"/>
    </location>
</feature>
<evidence type="ECO:0000313" key="3">
    <source>
        <dbReference type="Proteomes" id="UP000019426"/>
    </source>
</evidence>
<organism evidence="2 3">
    <name type="scientific">Clostridium bornimense</name>
    <dbReference type="NCBI Taxonomy" id="1216932"/>
    <lineage>
        <taxon>Bacteria</taxon>
        <taxon>Bacillati</taxon>
        <taxon>Bacillota</taxon>
        <taxon>Clostridia</taxon>
        <taxon>Eubacteriales</taxon>
        <taxon>Clostridiaceae</taxon>
        <taxon>Clostridium</taxon>
    </lineage>
</organism>
<dbReference type="InterPro" id="IPR010540">
    <property type="entry name" value="CmpB_TMEM229"/>
</dbReference>
<sequence>MLILILLCNRKWCVIMDLSFYLIFNFIIYSFFGWILEEVYCYCIEKRFKEDGFLFGPFKPMYGIAMSILVYFAYILRLNWVMMIPLYVIVPSTVEYLSGYFLKAIFNKTYWDYSGMKFNINGFVCLKFSIYWTVLTFLTIKYVQPIINKAFLVYFRLWFVIVPVLFIYIIMDFWITVRKLHSNLINERS</sequence>
<dbReference type="Proteomes" id="UP000019426">
    <property type="component" value="Chromosome M2/40_rep1"/>
</dbReference>
<name>W6RZT7_9CLOT</name>
<dbReference type="AlphaFoldDB" id="W6RZT7"/>
<dbReference type="PATRIC" id="fig|1216932.3.peg.340"/>
<proteinExistence type="predicted"/>
<dbReference type="STRING" id="1216932.CM240_0360"/>
<keyword evidence="1" id="KW-0472">Membrane</keyword>
<evidence type="ECO:0000313" key="2">
    <source>
        <dbReference type="EMBL" id="CDM67527.1"/>
    </source>
</evidence>
<protein>
    <submittedName>
        <fullName evidence="2">Putative membrane protein</fullName>
    </submittedName>
</protein>
<keyword evidence="1" id="KW-1133">Transmembrane helix</keyword>
<feature type="transmembrane region" description="Helical" evidence="1">
    <location>
        <begin position="123"/>
        <end position="143"/>
    </location>
</feature>
<dbReference type="Pfam" id="PF06541">
    <property type="entry name" value="ABC_trans_CmpB"/>
    <property type="match status" value="1"/>
</dbReference>
<dbReference type="eggNOG" id="COG4905">
    <property type="taxonomic scope" value="Bacteria"/>
</dbReference>
<feature type="transmembrane region" description="Helical" evidence="1">
    <location>
        <begin position="80"/>
        <end position="102"/>
    </location>
</feature>
<feature type="transmembrane region" description="Helical" evidence="1">
    <location>
        <begin position="155"/>
        <end position="175"/>
    </location>
</feature>
<keyword evidence="3" id="KW-1185">Reference proteome</keyword>
<keyword evidence="1" id="KW-0812">Transmembrane</keyword>
<reference evidence="2 3" key="1">
    <citation type="submission" date="2013-11" db="EMBL/GenBank/DDBJ databases">
        <title>Complete genome sequence of Clostridum sp. M2/40.</title>
        <authorList>
            <person name="Wibberg D."/>
            <person name="Puehler A."/>
            <person name="Schlueter A."/>
        </authorList>
    </citation>
    <scope>NUCLEOTIDE SEQUENCE [LARGE SCALE GENOMIC DNA]</scope>
    <source>
        <strain evidence="3">M2/40</strain>
    </source>
</reference>
<accession>W6RZT7</accession>
<dbReference type="HOGENOM" id="CLU_055257_4_0_9"/>
<feature type="transmembrane region" description="Helical" evidence="1">
    <location>
        <begin position="52"/>
        <end position="74"/>
    </location>
</feature>